<comment type="similarity">
    <text evidence="8 9">Belongs to the ZipA family.</text>
</comment>
<dbReference type="RefSeq" id="WP_219846476.1">
    <property type="nucleotide sequence ID" value="NZ_BMYG01000001.1"/>
</dbReference>
<evidence type="ECO:0000313" key="13">
    <source>
        <dbReference type="Proteomes" id="UP000239007"/>
    </source>
</evidence>
<dbReference type="GO" id="GO:0032153">
    <property type="term" value="C:cell division site"/>
    <property type="evidence" value="ECO:0007669"/>
    <property type="project" value="UniProtKB-UniRule"/>
</dbReference>
<comment type="subcellular location">
    <subcellularLocation>
        <location evidence="8">Cell inner membrane</location>
        <topology evidence="8">Single-pass type I membrane protein</topology>
    </subcellularLocation>
    <text evidence="8">Localizes to the Z ring in an FtsZ-dependent manner.</text>
</comment>
<organism evidence="12 13">
    <name type="scientific">Psychrosphaera saromensis</name>
    <dbReference type="NCBI Taxonomy" id="716813"/>
    <lineage>
        <taxon>Bacteria</taxon>
        <taxon>Pseudomonadati</taxon>
        <taxon>Pseudomonadota</taxon>
        <taxon>Gammaproteobacteria</taxon>
        <taxon>Alteromonadales</taxon>
        <taxon>Pseudoalteromonadaceae</taxon>
        <taxon>Psychrosphaera</taxon>
    </lineage>
</organism>
<dbReference type="NCBIfam" id="TIGR02205">
    <property type="entry name" value="septum_zipA"/>
    <property type="match status" value="1"/>
</dbReference>
<accession>A0A2S7UZC9</accession>
<gene>
    <name evidence="8" type="primary">zipA</name>
    <name evidence="12" type="ORF">BTO11_15180</name>
</gene>
<dbReference type="GO" id="GO:0000917">
    <property type="term" value="P:division septum assembly"/>
    <property type="evidence" value="ECO:0007669"/>
    <property type="project" value="TreeGrafter"/>
</dbReference>
<protein>
    <recommendedName>
        <fullName evidence="8 9">Cell division protein ZipA</fullName>
    </recommendedName>
</protein>
<dbReference type="SMART" id="SM00771">
    <property type="entry name" value="ZipA_C"/>
    <property type="match status" value="1"/>
</dbReference>
<dbReference type="InterPro" id="IPR036765">
    <property type="entry name" value="ZipA_FtsZ-bd_C_sf"/>
</dbReference>
<name>A0A2S7UZC9_9GAMM</name>
<dbReference type="Proteomes" id="UP000239007">
    <property type="component" value="Unassembled WGS sequence"/>
</dbReference>
<evidence type="ECO:0000256" key="8">
    <source>
        <dbReference type="HAMAP-Rule" id="MF_00509"/>
    </source>
</evidence>
<reference evidence="12 13" key="1">
    <citation type="submission" date="2016-12" db="EMBL/GenBank/DDBJ databases">
        <title>Diversity of luminous bacteria.</title>
        <authorList>
            <person name="Yoshizawa S."/>
            <person name="Kogure K."/>
        </authorList>
    </citation>
    <scope>NUCLEOTIDE SEQUENCE [LARGE SCALE GENOMIC DNA]</scope>
    <source>
        <strain evidence="12 13">SA4-48</strain>
    </source>
</reference>
<dbReference type="PANTHER" id="PTHR38685">
    <property type="entry name" value="CELL DIVISION PROTEIN ZIPA"/>
    <property type="match status" value="1"/>
</dbReference>
<comment type="function">
    <text evidence="8 9">Essential cell division protein that stabilizes the FtsZ protofilaments by cross-linking them and that serves as a cytoplasmic membrane anchor for the Z ring. Also required for the recruitment to the septal ring of downstream cell division proteins.</text>
</comment>
<dbReference type="Pfam" id="PF04354">
    <property type="entry name" value="ZipA_C"/>
    <property type="match status" value="1"/>
</dbReference>
<evidence type="ECO:0000256" key="5">
    <source>
        <dbReference type="ARBA" id="ARBA00022989"/>
    </source>
</evidence>
<comment type="caution">
    <text evidence="12">The sequence shown here is derived from an EMBL/GenBank/DDBJ whole genome shotgun (WGS) entry which is preliminary data.</text>
</comment>
<keyword evidence="13" id="KW-1185">Reference proteome</keyword>
<evidence type="ECO:0000256" key="6">
    <source>
        <dbReference type="ARBA" id="ARBA00023136"/>
    </source>
</evidence>
<keyword evidence="4 8" id="KW-0812">Transmembrane</keyword>
<evidence type="ECO:0000256" key="10">
    <source>
        <dbReference type="SAM" id="MobiDB-lite"/>
    </source>
</evidence>
<dbReference type="GO" id="GO:0043093">
    <property type="term" value="P:FtsZ-dependent cytokinesis"/>
    <property type="evidence" value="ECO:0007669"/>
    <property type="project" value="UniProtKB-UniRule"/>
</dbReference>
<dbReference type="HAMAP" id="MF_00509">
    <property type="entry name" value="ZipA"/>
    <property type="match status" value="1"/>
</dbReference>
<dbReference type="InterPro" id="IPR011919">
    <property type="entry name" value="Cell_div_ZipA"/>
</dbReference>
<feature type="domain" description="ZipA C-terminal FtsZ-binding" evidence="11">
    <location>
        <begin position="228"/>
        <end position="358"/>
    </location>
</feature>
<evidence type="ECO:0000256" key="3">
    <source>
        <dbReference type="ARBA" id="ARBA00022618"/>
    </source>
</evidence>
<feature type="region of interest" description="Disordered" evidence="10">
    <location>
        <begin position="192"/>
        <end position="211"/>
    </location>
</feature>
<dbReference type="InterPro" id="IPR007449">
    <property type="entry name" value="ZipA_FtsZ-bd_C"/>
</dbReference>
<evidence type="ECO:0000313" key="12">
    <source>
        <dbReference type="EMBL" id="PQJ54862.1"/>
    </source>
</evidence>
<keyword evidence="5 8" id="KW-1133">Transmembrane helix</keyword>
<dbReference type="AlphaFoldDB" id="A0A2S7UZC9"/>
<evidence type="ECO:0000256" key="9">
    <source>
        <dbReference type="RuleBase" id="RU003612"/>
    </source>
</evidence>
<dbReference type="EMBL" id="MSCH01000003">
    <property type="protein sequence ID" value="PQJ54862.1"/>
    <property type="molecule type" value="Genomic_DNA"/>
</dbReference>
<keyword evidence="6 8" id="KW-0472">Membrane</keyword>
<dbReference type="PANTHER" id="PTHR38685:SF1">
    <property type="entry name" value="CELL DIVISION PROTEIN ZIPA"/>
    <property type="match status" value="1"/>
</dbReference>
<dbReference type="Gene3D" id="3.30.1400.10">
    <property type="entry name" value="ZipA, C-terminal FtsZ-binding domain"/>
    <property type="match status" value="1"/>
</dbReference>
<dbReference type="GO" id="GO:0005886">
    <property type="term" value="C:plasma membrane"/>
    <property type="evidence" value="ECO:0007669"/>
    <property type="project" value="UniProtKB-SubCell"/>
</dbReference>
<keyword evidence="1 8" id="KW-1003">Cell membrane</keyword>
<comment type="subunit">
    <text evidence="8">Interacts with FtsZ via their C-terminal domains.</text>
</comment>
<keyword evidence="2 8" id="KW-0997">Cell inner membrane</keyword>
<feature type="transmembrane region" description="Helical" evidence="8">
    <location>
        <begin position="7"/>
        <end position="26"/>
    </location>
</feature>
<evidence type="ECO:0000256" key="4">
    <source>
        <dbReference type="ARBA" id="ARBA00022692"/>
    </source>
</evidence>
<sequence length="361" mass="41493">MAEELRLALILLGTLAIGSVILHGIWTVRRTVSEERKNAKIEAEEAEPVIALEEQEMQKLKLKQMEMNFSELQLRKNEQASDSIPVKKMNLDSIYHNEQKPSFAEDVEEHEMDLENTPQQQQMIDISSVDTEDSFTNKYEADDASEDYGPSIISTDMFDEEETQQQPRFEHRPASILVDTPETLKEAPEVKKYTDEPQQQNMDTQPSRVEAKKAEVEKVEEKVQEDIKQEVFMLFIDKSEGMPIDGAKLLPLLVTLGFKYGEMDLFHRHQDNTGRGDILFSLANMYNPGTFDIDNMEQVTTRGLTIFMTLPNSAEPLPTFNMMHNAAKKIADEFSAKVLDDQRRPLDVAIVRSYVERIRRF</sequence>
<proteinExistence type="inferred from homology"/>
<keyword evidence="7 8" id="KW-0131">Cell cycle</keyword>
<dbReference type="SUPFAM" id="SSF64383">
    <property type="entry name" value="Cell-division protein ZipA, C-terminal domain"/>
    <property type="match status" value="1"/>
</dbReference>
<feature type="compositionally biased region" description="Polar residues" evidence="10">
    <location>
        <begin position="196"/>
        <end position="207"/>
    </location>
</feature>
<evidence type="ECO:0000259" key="11">
    <source>
        <dbReference type="SMART" id="SM00771"/>
    </source>
</evidence>
<evidence type="ECO:0000256" key="7">
    <source>
        <dbReference type="ARBA" id="ARBA00023306"/>
    </source>
</evidence>
<evidence type="ECO:0000256" key="1">
    <source>
        <dbReference type="ARBA" id="ARBA00022475"/>
    </source>
</evidence>
<keyword evidence="3 8" id="KW-0132">Cell division</keyword>
<evidence type="ECO:0000256" key="2">
    <source>
        <dbReference type="ARBA" id="ARBA00022519"/>
    </source>
</evidence>